<evidence type="ECO:0000313" key="7">
    <source>
        <dbReference type="EMBL" id="KSU83366.1"/>
    </source>
</evidence>
<gene>
    <name evidence="7" type="ORF">AS030_12405</name>
</gene>
<dbReference type="EMBL" id="LNQN01000002">
    <property type="protein sequence ID" value="KSU83366.1"/>
    <property type="molecule type" value="Genomic_DNA"/>
</dbReference>
<feature type="domain" description="Calcineurin-like phosphoesterase" evidence="6">
    <location>
        <begin position="59"/>
        <end position="222"/>
    </location>
</feature>
<protein>
    <recommendedName>
        <fullName evidence="6">Calcineurin-like phosphoesterase domain-containing protein</fullName>
    </recommendedName>
</protein>
<dbReference type="InterPro" id="IPR004843">
    <property type="entry name" value="Calcineurin-like_PHP"/>
</dbReference>
<keyword evidence="5" id="KW-0472">Membrane</keyword>
<keyword evidence="5" id="KW-1133">Transmembrane helix</keyword>
<organism evidence="7 8">
    <name type="scientific">Fictibacillus enclensis</name>
    <dbReference type="NCBI Taxonomy" id="1017270"/>
    <lineage>
        <taxon>Bacteria</taxon>
        <taxon>Bacillati</taxon>
        <taxon>Bacillota</taxon>
        <taxon>Bacilli</taxon>
        <taxon>Bacillales</taxon>
        <taxon>Fictibacillaceae</taxon>
        <taxon>Fictibacillus</taxon>
    </lineage>
</organism>
<dbReference type="PANTHER" id="PTHR31302">
    <property type="entry name" value="TRANSMEMBRANE PROTEIN WITH METALLOPHOSPHOESTERASE DOMAIN-RELATED"/>
    <property type="match status" value="1"/>
</dbReference>
<dbReference type="PANTHER" id="PTHR31302:SF25">
    <property type="entry name" value="PHOSPHOESTERASE"/>
    <property type="match status" value="1"/>
</dbReference>
<comment type="caution">
    <text evidence="7">The sequence shown here is derived from an EMBL/GenBank/DDBJ whole genome shotgun (WGS) entry which is preliminary data.</text>
</comment>
<dbReference type="FunFam" id="3.60.21.10:FF:000028">
    <property type="entry name" value="Putative metallophosphoesterase"/>
    <property type="match status" value="1"/>
</dbReference>
<keyword evidence="5" id="KW-0812">Transmembrane</keyword>
<dbReference type="SUPFAM" id="SSF56300">
    <property type="entry name" value="Metallo-dependent phosphatases"/>
    <property type="match status" value="1"/>
</dbReference>
<dbReference type="GO" id="GO:0046872">
    <property type="term" value="F:metal ion binding"/>
    <property type="evidence" value="ECO:0007669"/>
    <property type="project" value="UniProtKB-KW"/>
</dbReference>
<proteinExistence type="inferred from homology"/>
<keyword evidence="2" id="KW-0479">Metal-binding</keyword>
<dbReference type="RefSeq" id="WP_061972187.1">
    <property type="nucleotide sequence ID" value="NZ_FMAV01000002.1"/>
</dbReference>
<evidence type="ECO:0000256" key="2">
    <source>
        <dbReference type="ARBA" id="ARBA00022723"/>
    </source>
</evidence>
<dbReference type="GO" id="GO:0009245">
    <property type="term" value="P:lipid A biosynthetic process"/>
    <property type="evidence" value="ECO:0007669"/>
    <property type="project" value="TreeGrafter"/>
</dbReference>
<dbReference type="Proteomes" id="UP000054099">
    <property type="component" value="Unassembled WGS sequence"/>
</dbReference>
<dbReference type="Gene3D" id="3.60.21.10">
    <property type="match status" value="1"/>
</dbReference>
<keyword evidence="3" id="KW-0378">Hydrolase</keyword>
<dbReference type="InterPro" id="IPR029052">
    <property type="entry name" value="Metallo-depent_PP-like"/>
</dbReference>
<accession>A0A0V8J8A3</accession>
<dbReference type="InterPro" id="IPR051158">
    <property type="entry name" value="Metallophosphoesterase_sf"/>
</dbReference>
<evidence type="ECO:0000256" key="1">
    <source>
        <dbReference type="ARBA" id="ARBA00001968"/>
    </source>
</evidence>
<comment type="cofactor">
    <cofactor evidence="1">
        <name>a divalent metal cation</name>
        <dbReference type="ChEBI" id="CHEBI:60240"/>
    </cofactor>
</comment>
<evidence type="ECO:0000256" key="5">
    <source>
        <dbReference type="SAM" id="Phobius"/>
    </source>
</evidence>
<dbReference type="GO" id="GO:0008758">
    <property type="term" value="F:UDP-2,3-diacylglucosamine hydrolase activity"/>
    <property type="evidence" value="ECO:0007669"/>
    <property type="project" value="TreeGrafter"/>
</dbReference>
<evidence type="ECO:0000313" key="8">
    <source>
        <dbReference type="Proteomes" id="UP000054099"/>
    </source>
</evidence>
<evidence type="ECO:0000259" key="6">
    <source>
        <dbReference type="Pfam" id="PF00149"/>
    </source>
</evidence>
<evidence type="ECO:0000256" key="4">
    <source>
        <dbReference type="ARBA" id="ARBA00061089"/>
    </source>
</evidence>
<comment type="similarity">
    <text evidence="4">Belongs to the metallophosphoesterase superfamily.</text>
</comment>
<sequence>MEEEKVKKSLIAGSVGLGTIAAVAGTAAIYSSFIEPYWFDIKKVTIKLPRLPEAFKGVHIVQISDFHLGFHFRTRHINKMAEKIQKLQPDLVIFTGDLVNSKRSRRSAVKSIPGLKSIEAPLGKFAVLGNHDYLEDIDTISELLRKSGFELLVNENRKLTKGNDNFYIAGLDDYLQGEADIEKSLEGIPEDQFTLFLAHEPDYFKVSSKFPIDLQLSGHSHGGQVRMPLYGPIITSRMGRKFHTGHYESEEKHLYTNRGMGTTHLPFRFFCRPEITSIVLE</sequence>
<dbReference type="Pfam" id="PF00149">
    <property type="entry name" value="Metallophos"/>
    <property type="match status" value="1"/>
</dbReference>
<evidence type="ECO:0000256" key="3">
    <source>
        <dbReference type="ARBA" id="ARBA00022801"/>
    </source>
</evidence>
<name>A0A0V8J8A3_9BACL</name>
<feature type="transmembrane region" description="Helical" evidence="5">
    <location>
        <begin position="12"/>
        <end position="33"/>
    </location>
</feature>
<reference evidence="7 8" key="1">
    <citation type="journal article" date="2014" name="Antonie Van Leeuwenhoek">
        <title>Fictibacillus enclensis sp. nov., isolated from marine sediment.</title>
        <authorList>
            <person name="Dastager S.G."/>
            <person name="Mawlankar R."/>
            <person name="Srinivasan K."/>
            <person name="Tang S.K."/>
            <person name="Lee J.C."/>
            <person name="Ramana V.V."/>
            <person name="Shouche Y.S."/>
        </authorList>
    </citation>
    <scope>NUCLEOTIDE SEQUENCE [LARGE SCALE GENOMIC DNA]</scope>
    <source>
        <strain evidence="7 8">NIO-1003</strain>
    </source>
</reference>
<dbReference type="AlphaFoldDB" id="A0A0V8J8A3"/>
<keyword evidence="8" id="KW-1185">Reference proteome</keyword>
<dbReference type="CDD" id="cd07385">
    <property type="entry name" value="MPP_YkuE_C"/>
    <property type="match status" value="1"/>
</dbReference>
<dbReference type="GO" id="GO:0016020">
    <property type="term" value="C:membrane"/>
    <property type="evidence" value="ECO:0007669"/>
    <property type="project" value="GOC"/>
</dbReference>